<dbReference type="InterPro" id="IPR036452">
    <property type="entry name" value="Ribo_hydro-like"/>
</dbReference>
<dbReference type="InterPro" id="IPR023186">
    <property type="entry name" value="IUNH"/>
</dbReference>
<evidence type="ECO:0000259" key="4">
    <source>
        <dbReference type="Pfam" id="PF01156"/>
    </source>
</evidence>
<evidence type="ECO:0000256" key="1">
    <source>
        <dbReference type="ARBA" id="ARBA00009176"/>
    </source>
</evidence>
<dbReference type="EMBL" id="CAJNOK010005665">
    <property type="protein sequence ID" value="CAF0980409.1"/>
    <property type="molecule type" value="Genomic_DNA"/>
</dbReference>
<dbReference type="EMBL" id="CAJOBA010005671">
    <property type="protein sequence ID" value="CAF3751025.1"/>
    <property type="molecule type" value="Genomic_DNA"/>
</dbReference>
<evidence type="ECO:0000256" key="2">
    <source>
        <dbReference type="ARBA" id="ARBA00022801"/>
    </source>
</evidence>
<dbReference type="Proteomes" id="UP000682733">
    <property type="component" value="Unassembled WGS sequence"/>
</dbReference>
<protein>
    <recommendedName>
        <fullName evidence="4">Inosine/uridine-preferring nucleoside hydrolase domain-containing protein</fullName>
    </recommendedName>
</protein>
<dbReference type="PANTHER" id="PTHR12304:SF46">
    <property type="entry name" value="INOSINE-ADENOSINE-GUANOSINE-NUCLEOSIDE HYDROLASE"/>
    <property type="match status" value="1"/>
</dbReference>
<dbReference type="SUPFAM" id="SSF53590">
    <property type="entry name" value="Nucleoside hydrolase"/>
    <property type="match status" value="1"/>
</dbReference>
<accession>A0A815D3Y3</accession>
<dbReference type="OrthoDB" id="432381at2759"/>
<evidence type="ECO:0000313" key="7">
    <source>
        <dbReference type="EMBL" id="CAF3751025.1"/>
    </source>
</evidence>
<feature type="domain" description="Inosine/uridine-preferring nucleoside hydrolase" evidence="4">
    <location>
        <begin position="23"/>
        <end position="355"/>
    </location>
</feature>
<organism evidence="6 9">
    <name type="scientific">Didymodactylos carnosus</name>
    <dbReference type="NCBI Taxonomy" id="1234261"/>
    <lineage>
        <taxon>Eukaryota</taxon>
        <taxon>Metazoa</taxon>
        <taxon>Spiralia</taxon>
        <taxon>Gnathifera</taxon>
        <taxon>Rotifera</taxon>
        <taxon>Eurotatoria</taxon>
        <taxon>Bdelloidea</taxon>
        <taxon>Philodinida</taxon>
        <taxon>Philodinidae</taxon>
        <taxon>Didymodactylos</taxon>
    </lineage>
</organism>
<comment type="caution">
    <text evidence="6">The sequence shown here is derived from an EMBL/GenBank/DDBJ whole genome shotgun (WGS) entry which is preliminary data.</text>
</comment>
<dbReference type="EMBL" id="CAJNOQ010012159">
    <property type="protein sequence ID" value="CAF1293384.1"/>
    <property type="molecule type" value="Genomic_DNA"/>
</dbReference>
<evidence type="ECO:0000313" key="9">
    <source>
        <dbReference type="Proteomes" id="UP000663829"/>
    </source>
</evidence>
<sequence>MCLLRPAPNDGVTTISHSYRQPVIIDTDADVDDLFAISYLMNVRITVQIPTIEIMAITTVGNAFTSPLYSAPVVLTLLSKLNCQYGVPVAHGQNAPSLPLTGYGVPMSLITAIDQYFKCLNTSINPGVEASPFNAVELIIYILKRAEHPVDILVLGTLTNIAEAITRDRTIVSKIGTLYFSSAGDLLRRRIKQHILPNIFNATNIADVDDVNPNVFLDLLAVQRVFAAGISRIVMMPSEIQHQVPYNTTQLKHFLKQYNITLTKFVYDFITSFAKCLYEPEERLYWWDPSTAQLMIQLQHGEKPSFCTEFDSNQHVKIVSSPFSGSKYFGQEVKDNKNHLTNVTICKKLDDEVFLRTFLTQIDTKHSCSYKNKYKHRYDIRLQKELLKN</sequence>
<dbReference type="GO" id="GO:0006152">
    <property type="term" value="P:purine nucleoside catabolic process"/>
    <property type="evidence" value="ECO:0007669"/>
    <property type="project" value="TreeGrafter"/>
</dbReference>
<name>A0A815D3Y3_9BILA</name>
<dbReference type="GO" id="GO:0008477">
    <property type="term" value="F:purine nucleosidase activity"/>
    <property type="evidence" value="ECO:0007669"/>
    <property type="project" value="TreeGrafter"/>
</dbReference>
<dbReference type="PANTHER" id="PTHR12304">
    <property type="entry name" value="INOSINE-URIDINE PREFERRING NUCLEOSIDE HYDROLASE"/>
    <property type="match status" value="1"/>
</dbReference>
<dbReference type="Gene3D" id="3.90.245.10">
    <property type="entry name" value="Ribonucleoside hydrolase-like"/>
    <property type="match status" value="1"/>
</dbReference>
<dbReference type="Proteomes" id="UP000681722">
    <property type="component" value="Unassembled WGS sequence"/>
</dbReference>
<reference evidence="6" key="1">
    <citation type="submission" date="2021-02" db="EMBL/GenBank/DDBJ databases">
        <authorList>
            <person name="Nowell W R."/>
        </authorList>
    </citation>
    <scope>NUCLEOTIDE SEQUENCE</scope>
</reference>
<gene>
    <name evidence="6" type="ORF">GPM918_LOCUS28151</name>
    <name evidence="5" type="ORF">OVA965_LOCUS13554</name>
    <name evidence="8" type="ORF">SRO942_LOCUS28617</name>
    <name evidence="7" type="ORF">TMI583_LOCUS13557</name>
</gene>
<comment type="similarity">
    <text evidence="1">Belongs to the IUNH family.</text>
</comment>
<dbReference type="GO" id="GO:0005829">
    <property type="term" value="C:cytosol"/>
    <property type="evidence" value="ECO:0007669"/>
    <property type="project" value="TreeGrafter"/>
</dbReference>
<proteinExistence type="inferred from homology"/>
<keyword evidence="2" id="KW-0378">Hydrolase</keyword>
<evidence type="ECO:0000313" key="6">
    <source>
        <dbReference type="EMBL" id="CAF1293384.1"/>
    </source>
</evidence>
<dbReference type="Proteomes" id="UP000677228">
    <property type="component" value="Unassembled WGS sequence"/>
</dbReference>
<evidence type="ECO:0000313" key="5">
    <source>
        <dbReference type="EMBL" id="CAF0980409.1"/>
    </source>
</evidence>
<dbReference type="AlphaFoldDB" id="A0A815D3Y3"/>
<dbReference type="Proteomes" id="UP000663829">
    <property type="component" value="Unassembled WGS sequence"/>
</dbReference>
<keyword evidence="3" id="KW-0326">Glycosidase</keyword>
<dbReference type="EMBL" id="CAJOBC010033870">
    <property type="protein sequence ID" value="CAF4103272.1"/>
    <property type="molecule type" value="Genomic_DNA"/>
</dbReference>
<dbReference type="InterPro" id="IPR001910">
    <property type="entry name" value="Inosine/uridine_hydrolase_dom"/>
</dbReference>
<evidence type="ECO:0000313" key="8">
    <source>
        <dbReference type="EMBL" id="CAF4103272.1"/>
    </source>
</evidence>
<evidence type="ECO:0000256" key="3">
    <source>
        <dbReference type="ARBA" id="ARBA00023295"/>
    </source>
</evidence>
<keyword evidence="9" id="KW-1185">Reference proteome</keyword>
<dbReference type="Pfam" id="PF01156">
    <property type="entry name" value="IU_nuc_hydro"/>
    <property type="match status" value="1"/>
</dbReference>